<organism evidence="1 2">
    <name type="scientific">Sodalis ligni</name>
    <dbReference type="NCBI Taxonomy" id="2697027"/>
    <lineage>
        <taxon>Bacteria</taxon>
        <taxon>Pseudomonadati</taxon>
        <taxon>Pseudomonadota</taxon>
        <taxon>Gammaproteobacteria</taxon>
        <taxon>Enterobacterales</taxon>
        <taxon>Bruguierivoracaceae</taxon>
        <taxon>Sodalis</taxon>
    </lineage>
</organism>
<sequence>MNKLDKIEYFTEMAESMFGKHWKMPLSELFGVTDRTIRRWATGENEIPDEAIRGMLSFMYARIRAITAAADEIAMEFVTEDGYERIIYMPSMQIANMRIDLDVETREWFDIDGKLYAIHSDGTVIDMSGNNALLPDGVSIEQLYYAKKSYIEDPENQIAEN</sequence>
<comment type="caution">
    <text evidence="1">The sequence shown here is derived from an EMBL/GenBank/DDBJ whole genome shotgun (WGS) entry which is preliminary data.</text>
</comment>
<proteinExistence type="predicted"/>
<dbReference type="RefSeq" id="WP_132926651.1">
    <property type="nucleotide sequence ID" value="NZ_SJOI01000001.1"/>
</dbReference>
<name>A0A4R1NLP0_9GAMM</name>
<reference evidence="1 2" key="1">
    <citation type="submission" date="2019-02" db="EMBL/GenBank/DDBJ databases">
        <title>Investigation of anaerobic lignin degradation for improved lignocellulosic biofuels.</title>
        <authorList>
            <person name="Deangelis K."/>
        </authorList>
    </citation>
    <scope>NUCLEOTIDE SEQUENCE [LARGE SCALE GENOMIC DNA]</scope>
    <source>
        <strain evidence="1 2">159R</strain>
    </source>
</reference>
<accession>A0A4R1NLP0</accession>
<dbReference type="OrthoDB" id="6636899at2"/>
<keyword evidence="2" id="KW-1185">Reference proteome</keyword>
<dbReference type="AlphaFoldDB" id="A0A4R1NLP0"/>
<evidence type="ECO:0000313" key="2">
    <source>
        <dbReference type="Proteomes" id="UP000294555"/>
    </source>
</evidence>
<evidence type="ECO:0000313" key="1">
    <source>
        <dbReference type="EMBL" id="TCL06891.1"/>
    </source>
</evidence>
<dbReference type="Proteomes" id="UP000294555">
    <property type="component" value="Unassembled WGS sequence"/>
</dbReference>
<gene>
    <name evidence="1" type="ORF">EZJ58_5188</name>
</gene>
<protein>
    <submittedName>
        <fullName evidence="1">Uncharacterized protein</fullName>
    </submittedName>
</protein>
<dbReference type="EMBL" id="SJOI01000001">
    <property type="protein sequence ID" value="TCL06891.1"/>
    <property type="molecule type" value="Genomic_DNA"/>
</dbReference>